<protein>
    <submittedName>
        <fullName evidence="1">Uncharacterized protein</fullName>
    </submittedName>
</protein>
<evidence type="ECO:0000313" key="1">
    <source>
        <dbReference type="EMBL" id="QEL55274.1"/>
    </source>
</evidence>
<dbReference type="KEGG" id="chrm:FYK34_06695"/>
<sequence length="157" mass="17321">MAHPGSLALLFITPAVMQNDEVIATIQRLNENHRLDSRAEVMECAKGSQVEFTNTGNCRPGYQPKRLLHPKASGGSLNMGAAGPVYAAPRLGGLPSTSNVATLSKPSTASYLSCEQLRRLRDYYRRCLEPNSLFHEANAMTKLWQVKDQMTAQDCRI</sequence>
<evidence type="ECO:0000313" key="2">
    <source>
        <dbReference type="Proteomes" id="UP000322079"/>
    </source>
</evidence>
<organism evidence="1 2">
    <name type="scientific">Chromobacterium paludis</name>
    <dbReference type="NCBI Taxonomy" id="2605945"/>
    <lineage>
        <taxon>Bacteria</taxon>
        <taxon>Pseudomonadati</taxon>
        <taxon>Pseudomonadota</taxon>
        <taxon>Betaproteobacteria</taxon>
        <taxon>Neisseriales</taxon>
        <taxon>Chromobacteriaceae</taxon>
        <taxon>Chromobacterium</taxon>
    </lineage>
</organism>
<name>A0A5C1DER2_9NEIS</name>
<proteinExistence type="predicted"/>
<accession>A0A5C1DER2</accession>
<dbReference type="Proteomes" id="UP000322079">
    <property type="component" value="Chromosome"/>
</dbReference>
<gene>
    <name evidence="1" type="ORF">FYK34_06695</name>
</gene>
<reference evidence="1 2" key="1">
    <citation type="submission" date="2019-08" db="EMBL/GenBank/DDBJ databases">
        <title>Chromobacterium paludis, a novel bacterium isolated from a Maryland marsh pond.</title>
        <authorList>
            <person name="Blackburn M.B."/>
            <person name="Gundersen-Rindal D.E."/>
        </authorList>
    </citation>
    <scope>NUCLEOTIDE SEQUENCE [LARGE SCALE GENOMIC DNA]</scope>
    <source>
        <strain evidence="2">IIBBL 257-1</strain>
    </source>
</reference>
<dbReference type="AlphaFoldDB" id="A0A5C1DER2"/>
<dbReference type="RefSeq" id="WP_149295640.1">
    <property type="nucleotide sequence ID" value="NZ_CP043473.1"/>
</dbReference>
<dbReference type="EMBL" id="CP043473">
    <property type="protein sequence ID" value="QEL55274.1"/>
    <property type="molecule type" value="Genomic_DNA"/>
</dbReference>
<keyword evidence="2" id="KW-1185">Reference proteome</keyword>